<reference evidence="2 3" key="1">
    <citation type="submission" date="2020-07" db="EMBL/GenBank/DDBJ databases">
        <authorList>
            <person name="Sun Q."/>
        </authorList>
    </citation>
    <scope>NUCLEOTIDE SEQUENCE [LARGE SCALE GENOMIC DNA]</scope>
    <source>
        <strain evidence="2 3">CGMCC 1.13654</strain>
    </source>
</reference>
<keyword evidence="1" id="KW-1133">Transmembrane helix</keyword>
<feature type="transmembrane region" description="Helical" evidence="1">
    <location>
        <begin position="43"/>
        <end position="65"/>
    </location>
</feature>
<organism evidence="2 3">
    <name type="scientific">Sphingomonas chungangi</name>
    <dbReference type="NCBI Taxonomy" id="2683589"/>
    <lineage>
        <taxon>Bacteria</taxon>
        <taxon>Pseudomonadati</taxon>
        <taxon>Pseudomonadota</taxon>
        <taxon>Alphaproteobacteria</taxon>
        <taxon>Sphingomonadales</taxon>
        <taxon>Sphingomonadaceae</taxon>
        <taxon>Sphingomonas</taxon>
    </lineage>
</organism>
<gene>
    <name evidence="2" type="ORF">HZF05_01385</name>
</gene>
<proteinExistence type="predicted"/>
<evidence type="ECO:0000313" key="2">
    <source>
        <dbReference type="EMBL" id="MBA2932737.1"/>
    </source>
</evidence>
<name>A0A838L107_9SPHN</name>
<accession>A0A838L107</accession>
<protein>
    <submittedName>
        <fullName evidence="2">Uncharacterized protein</fullName>
    </submittedName>
</protein>
<dbReference type="EMBL" id="JACEIB010000001">
    <property type="protein sequence ID" value="MBA2932737.1"/>
    <property type="molecule type" value="Genomic_DNA"/>
</dbReference>
<feature type="transmembrane region" description="Helical" evidence="1">
    <location>
        <begin position="115"/>
        <end position="133"/>
    </location>
</feature>
<feature type="transmembrane region" description="Helical" evidence="1">
    <location>
        <begin position="86"/>
        <end position="109"/>
    </location>
</feature>
<evidence type="ECO:0000313" key="3">
    <source>
        <dbReference type="Proteomes" id="UP000570166"/>
    </source>
</evidence>
<feature type="transmembrane region" description="Helical" evidence="1">
    <location>
        <begin position="17"/>
        <end position="37"/>
    </location>
</feature>
<dbReference type="Proteomes" id="UP000570166">
    <property type="component" value="Unassembled WGS sequence"/>
</dbReference>
<keyword evidence="3" id="KW-1185">Reference proteome</keyword>
<dbReference type="RefSeq" id="WP_160364832.1">
    <property type="nucleotide sequence ID" value="NZ_JACEIB010000001.1"/>
</dbReference>
<comment type="caution">
    <text evidence="2">The sequence shown here is derived from an EMBL/GenBank/DDBJ whole genome shotgun (WGS) entry which is preliminary data.</text>
</comment>
<evidence type="ECO:0000256" key="1">
    <source>
        <dbReference type="SAM" id="Phobius"/>
    </source>
</evidence>
<dbReference type="AlphaFoldDB" id="A0A838L107"/>
<keyword evidence="1" id="KW-0472">Membrane</keyword>
<sequence>MSQLDVTRAEWMSRRRANLFFVSAFMFIVISMLEFPARETIDYAIIWVVWAALLLVNLAGIGGWFCPPVARALTEDETTRAHRAKALSIGFFVSNGVGLFLAILVRFVALEAREVAMIVVTAGISSALISFAAQERLAMRDA</sequence>
<keyword evidence="1" id="KW-0812">Transmembrane</keyword>